<gene>
    <name evidence="11" type="ORF">BN980_GECA03s05664g</name>
</gene>
<keyword evidence="7" id="KW-0175">Coiled coil</keyword>
<evidence type="ECO:0000256" key="9">
    <source>
        <dbReference type="ARBA" id="ARBA00023328"/>
    </source>
</evidence>
<comment type="subcellular location">
    <subcellularLocation>
        <location evidence="1">Chromosome</location>
        <location evidence="1">Centromere</location>
        <location evidence="1">Kinetochore</location>
    </subcellularLocation>
</comment>
<comment type="similarity">
    <text evidence="2">Belongs to the mis12 family.</text>
</comment>
<dbReference type="PANTHER" id="PTHR14527">
    <property type="entry name" value="PROTEIN MIS12 HOMOLOG"/>
    <property type="match status" value="1"/>
</dbReference>
<sequence length="356" mass="38305">MSVSSNNTGNNNNSSSSSNNSDFVKSTAILTEHLGYAPIALIDDVINAVNEILYKCTSAMEAFLQQRHAAQHPARAANGGGGDDNYDDDGAAAELEEIELGTAKLETFLESIVDKSFDRFELYVLRNILVVPPELVAGGWIRLAHQRGIDFTLGGLGPSNNHNNTGKSGQGLSNDAIVDLYTELSVQARANTILRAHKRRIERLVASLEHYSTGFILPSTQPGAGGDAGGVGGMPEDVRAKFRAISPIAESLNFLATQVRAISDKAHELEQVMQQYSLDNANNNNNSDRGVSRQVDRDLFVDALTHRAVEMAGLGHHAYAGGRPDNDAQEPGENEIRPVPAPLLAEAQDLVNLINE</sequence>
<evidence type="ECO:0000256" key="2">
    <source>
        <dbReference type="ARBA" id="ARBA00008643"/>
    </source>
</evidence>
<dbReference type="GO" id="GO:0005634">
    <property type="term" value="C:nucleus"/>
    <property type="evidence" value="ECO:0007669"/>
    <property type="project" value="InterPro"/>
</dbReference>
<dbReference type="GO" id="GO:0000070">
    <property type="term" value="P:mitotic sister chromatid segregation"/>
    <property type="evidence" value="ECO:0007669"/>
    <property type="project" value="TreeGrafter"/>
</dbReference>
<organism evidence="11 12">
    <name type="scientific">Geotrichum candidum</name>
    <name type="common">Oospora lactis</name>
    <name type="synonym">Dipodascus geotrichum</name>
    <dbReference type="NCBI Taxonomy" id="1173061"/>
    <lineage>
        <taxon>Eukaryota</taxon>
        <taxon>Fungi</taxon>
        <taxon>Dikarya</taxon>
        <taxon>Ascomycota</taxon>
        <taxon>Saccharomycotina</taxon>
        <taxon>Dipodascomycetes</taxon>
        <taxon>Dipodascales</taxon>
        <taxon>Dipodascaceae</taxon>
        <taxon>Geotrichum</taxon>
    </lineage>
</organism>
<dbReference type="GO" id="GO:0051301">
    <property type="term" value="P:cell division"/>
    <property type="evidence" value="ECO:0007669"/>
    <property type="project" value="UniProtKB-KW"/>
</dbReference>
<protein>
    <submittedName>
        <fullName evidence="11">Similar to Saccharomyces cerevisiae YAL034W-A MTW1 Essential component of the MIND kinetochore complex which joins kinetochore subunits contacting DNA to those contacting microtubules</fullName>
    </submittedName>
</protein>
<evidence type="ECO:0000313" key="11">
    <source>
        <dbReference type="EMBL" id="CDO52665.1"/>
    </source>
</evidence>
<dbReference type="OrthoDB" id="1884855at2759"/>
<keyword evidence="5" id="KW-0498">Mitosis</keyword>
<dbReference type="EMBL" id="CCBN010000003">
    <property type="protein sequence ID" value="CDO52665.1"/>
    <property type="molecule type" value="Genomic_DNA"/>
</dbReference>
<dbReference type="Proteomes" id="UP000242525">
    <property type="component" value="Unassembled WGS sequence"/>
</dbReference>
<evidence type="ECO:0000256" key="6">
    <source>
        <dbReference type="ARBA" id="ARBA00022838"/>
    </source>
</evidence>
<evidence type="ECO:0000256" key="5">
    <source>
        <dbReference type="ARBA" id="ARBA00022776"/>
    </source>
</evidence>
<keyword evidence="4" id="KW-0132">Cell division</keyword>
<keyword evidence="6" id="KW-0995">Kinetochore</keyword>
<comment type="caution">
    <text evidence="11">The sequence shown here is derived from an EMBL/GenBank/DDBJ whole genome shotgun (WGS) entry which is preliminary data.</text>
</comment>
<evidence type="ECO:0000313" key="12">
    <source>
        <dbReference type="Proteomes" id="UP000242525"/>
    </source>
</evidence>
<dbReference type="InterPro" id="IPR008685">
    <property type="entry name" value="Centromere_Mis12"/>
</dbReference>
<keyword evidence="3" id="KW-0158">Chromosome</keyword>
<evidence type="ECO:0000256" key="3">
    <source>
        <dbReference type="ARBA" id="ARBA00022454"/>
    </source>
</evidence>
<dbReference type="AlphaFoldDB" id="A0A0J9X640"/>
<dbReference type="Pfam" id="PF05859">
    <property type="entry name" value="Mis12"/>
    <property type="match status" value="1"/>
</dbReference>
<keyword evidence="8" id="KW-0131">Cell cycle</keyword>
<dbReference type="STRING" id="1173061.A0A0J9X640"/>
<evidence type="ECO:0000256" key="8">
    <source>
        <dbReference type="ARBA" id="ARBA00023306"/>
    </source>
</evidence>
<accession>A0A0J9X640</accession>
<dbReference type="PANTHER" id="PTHR14527:SF2">
    <property type="entry name" value="PROTEIN MIS12 HOMOLOG"/>
    <property type="match status" value="1"/>
</dbReference>
<evidence type="ECO:0000256" key="4">
    <source>
        <dbReference type="ARBA" id="ARBA00022618"/>
    </source>
</evidence>
<proteinExistence type="inferred from homology"/>
<reference evidence="11" key="1">
    <citation type="submission" date="2014-03" db="EMBL/GenBank/DDBJ databases">
        <authorList>
            <person name="Casaregola S."/>
        </authorList>
    </citation>
    <scope>NUCLEOTIDE SEQUENCE [LARGE SCALE GENOMIC DNA]</scope>
    <source>
        <strain evidence="11">CLIB 918</strain>
    </source>
</reference>
<evidence type="ECO:0000256" key="10">
    <source>
        <dbReference type="SAM" id="MobiDB-lite"/>
    </source>
</evidence>
<name>A0A0J9X640_GEOCN</name>
<keyword evidence="9" id="KW-0137">Centromere</keyword>
<feature type="region of interest" description="Disordered" evidence="10">
    <location>
        <begin position="317"/>
        <end position="336"/>
    </location>
</feature>
<dbReference type="GO" id="GO:0000444">
    <property type="term" value="C:MIS12/MIND type complex"/>
    <property type="evidence" value="ECO:0007669"/>
    <property type="project" value="TreeGrafter"/>
</dbReference>
<dbReference type="GO" id="GO:0051382">
    <property type="term" value="P:kinetochore assembly"/>
    <property type="evidence" value="ECO:0007669"/>
    <property type="project" value="TreeGrafter"/>
</dbReference>
<feature type="region of interest" description="Disordered" evidence="10">
    <location>
        <begin position="1"/>
        <end position="21"/>
    </location>
</feature>
<evidence type="ECO:0000256" key="1">
    <source>
        <dbReference type="ARBA" id="ARBA00004629"/>
    </source>
</evidence>
<evidence type="ECO:0000256" key="7">
    <source>
        <dbReference type="ARBA" id="ARBA00023054"/>
    </source>
</evidence>
<keyword evidence="12" id="KW-1185">Reference proteome</keyword>